<dbReference type="PANTHER" id="PTHR43711:SF31">
    <property type="entry name" value="HISTIDINE KINASE"/>
    <property type="match status" value="1"/>
</dbReference>
<dbReference type="AlphaFoldDB" id="A0A397PHF5"/>
<dbReference type="Pfam" id="PF02518">
    <property type="entry name" value="HATPase_c"/>
    <property type="match status" value="1"/>
</dbReference>
<dbReference type="GO" id="GO:0000160">
    <property type="term" value="P:phosphorelay signal transduction system"/>
    <property type="evidence" value="ECO:0007669"/>
    <property type="project" value="UniProtKB-KW"/>
</dbReference>
<comment type="caution">
    <text evidence="7">The sequence shown here is derived from an EMBL/GenBank/DDBJ whole genome shotgun (WGS) entry which is preliminary data.</text>
</comment>
<accession>A0A397PHF5</accession>
<organism evidence="7 8">
    <name type="scientific">Hephaestia caeni</name>
    <dbReference type="NCBI Taxonomy" id="645617"/>
    <lineage>
        <taxon>Bacteria</taxon>
        <taxon>Pseudomonadati</taxon>
        <taxon>Pseudomonadota</taxon>
        <taxon>Alphaproteobacteria</taxon>
        <taxon>Sphingomonadales</taxon>
        <taxon>Sphingomonadaceae</taxon>
        <taxon>Hephaestia</taxon>
    </lineage>
</organism>
<dbReference type="InterPro" id="IPR004358">
    <property type="entry name" value="Sig_transdc_His_kin-like_C"/>
</dbReference>
<dbReference type="GO" id="GO:0004673">
    <property type="term" value="F:protein histidine kinase activity"/>
    <property type="evidence" value="ECO:0007669"/>
    <property type="project" value="UniProtKB-EC"/>
</dbReference>
<evidence type="ECO:0000313" key="7">
    <source>
        <dbReference type="EMBL" id="RIA46597.1"/>
    </source>
</evidence>
<dbReference type="PRINTS" id="PR00344">
    <property type="entry name" value="BCTRLSENSOR"/>
</dbReference>
<reference evidence="7 8" key="1">
    <citation type="submission" date="2018-08" db="EMBL/GenBank/DDBJ databases">
        <title>Genomic Encyclopedia of Type Strains, Phase IV (KMG-IV): sequencing the most valuable type-strain genomes for metagenomic binning, comparative biology and taxonomic classification.</title>
        <authorList>
            <person name="Goeker M."/>
        </authorList>
    </citation>
    <scope>NUCLEOTIDE SEQUENCE [LARGE SCALE GENOMIC DNA]</scope>
    <source>
        <strain evidence="7 8">DSM 25527</strain>
    </source>
</reference>
<evidence type="ECO:0000256" key="3">
    <source>
        <dbReference type="ARBA" id="ARBA00022679"/>
    </source>
</evidence>
<proteinExistence type="predicted"/>
<keyword evidence="3" id="KW-0808">Transferase</keyword>
<evidence type="ECO:0000256" key="5">
    <source>
        <dbReference type="ARBA" id="ARBA00023012"/>
    </source>
</evidence>
<evidence type="ECO:0000259" key="6">
    <source>
        <dbReference type="PROSITE" id="PS50109"/>
    </source>
</evidence>
<dbReference type="EMBL" id="QXDC01000002">
    <property type="protein sequence ID" value="RIA46597.1"/>
    <property type="molecule type" value="Genomic_DNA"/>
</dbReference>
<dbReference type="SUPFAM" id="SSF55785">
    <property type="entry name" value="PYP-like sensor domain (PAS domain)"/>
    <property type="match status" value="1"/>
</dbReference>
<dbReference type="EC" id="2.7.13.3" evidence="2"/>
<dbReference type="Gene3D" id="3.30.565.10">
    <property type="entry name" value="Histidine kinase-like ATPase, C-terminal domain"/>
    <property type="match status" value="1"/>
</dbReference>
<evidence type="ECO:0000313" key="8">
    <source>
        <dbReference type="Proteomes" id="UP000266568"/>
    </source>
</evidence>
<dbReference type="InterPro" id="IPR005467">
    <property type="entry name" value="His_kinase_dom"/>
</dbReference>
<comment type="catalytic activity">
    <reaction evidence="1">
        <text>ATP + protein L-histidine = ADP + protein N-phospho-L-histidine.</text>
        <dbReference type="EC" id="2.7.13.3"/>
    </reaction>
</comment>
<dbReference type="RefSeq" id="WP_245968256.1">
    <property type="nucleotide sequence ID" value="NZ_QXDC01000002.1"/>
</dbReference>
<dbReference type="SMART" id="SM00387">
    <property type="entry name" value="HATPase_c"/>
    <property type="match status" value="1"/>
</dbReference>
<keyword evidence="8" id="KW-1185">Reference proteome</keyword>
<dbReference type="PANTHER" id="PTHR43711">
    <property type="entry name" value="TWO-COMPONENT HISTIDINE KINASE"/>
    <property type="match status" value="1"/>
</dbReference>
<feature type="domain" description="Histidine kinase" evidence="6">
    <location>
        <begin position="233"/>
        <end position="449"/>
    </location>
</feature>
<keyword evidence="4 7" id="KW-0418">Kinase</keyword>
<dbReference type="InterPro" id="IPR050736">
    <property type="entry name" value="Sensor_HK_Regulatory"/>
</dbReference>
<protein>
    <recommendedName>
        <fullName evidence="2">histidine kinase</fullName>
        <ecNumber evidence="2">2.7.13.3</ecNumber>
    </recommendedName>
</protein>
<dbReference type="SUPFAM" id="SSF55874">
    <property type="entry name" value="ATPase domain of HSP90 chaperone/DNA topoisomerase II/histidine kinase"/>
    <property type="match status" value="1"/>
</dbReference>
<sequence length="449" mass="47142">MNAIDRDLPPVRGRVDRAGRLIEADRRLDDLNEAAGGAIGAPLAIPALAELARLVRRLGVLVSRRVVVADGRSDLETWVRAEPDGGDIRLTLTGWRQRPAATPRAASAGLPAPVTNGGWRWETDAALRLIALSPEAGPRDGFHPAAVLGQPLTSLFGLVEEADGALPLLAALAASQRFDGQRATVRPSGRPVVLAGAPRRDRLGAFGGFAGTATDAVNEAMWQPTGMDVFTTRLGAALRAPLGRIIANADSISAAPDGPVNETYAGYAADIATAGRHLLGLVDDLVDIEAVERVDFAVACEPIDLADLARRAAGLLSVRASAAEVTIERPAASARLAATGEFRRVLQILVNLIGNAVRYAPPGSMVTVRAERRDAVAEVTVIDRGKGLAPEDQARVFEKFERVDPLEPGGNGLGLYIARRLARAMGGDVTLASAPGEGARFTLSLPARD</sequence>
<dbReference type="InterPro" id="IPR035965">
    <property type="entry name" value="PAS-like_dom_sf"/>
</dbReference>
<name>A0A397PHF5_9SPHN</name>
<evidence type="ECO:0000256" key="2">
    <source>
        <dbReference type="ARBA" id="ARBA00012438"/>
    </source>
</evidence>
<evidence type="ECO:0000256" key="4">
    <source>
        <dbReference type="ARBA" id="ARBA00022777"/>
    </source>
</evidence>
<dbReference type="InterPro" id="IPR003594">
    <property type="entry name" value="HATPase_dom"/>
</dbReference>
<dbReference type="PROSITE" id="PS50109">
    <property type="entry name" value="HIS_KIN"/>
    <property type="match status" value="1"/>
</dbReference>
<evidence type="ECO:0000256" key="1">
    <source>
        <dbReference type="ARBA" id="ARBA00000085"/>
    </source>
</evidence>
<keyword evidence="5" id="KW-0902">Two-component regulatory system</keyword>
<dbReference type="Proteomes" id="UP000266568">
    <property type="component" value="Unassembled WGS sequence"/>
</dbReference>
<dbReference type="InterPro" id="IPR036890">
    <property type="entry name" value="HATPase_C_sf"/>
</dbReference>
<gene>
    <name evidence="7" type="ORF">DFR49_1142</name>
</gene>